<proteinExistence type="predicted"/>
<comment type="caution">
    <text evidence="1">The sequence shown here is derived from an EMBL/GenBank/DDBJ whole genome shotgun (WGS) entry which is preliminary data.</text>
</comment>
<gene>
    <name evidence="1" type="ORF">PAECIP111893_01729</name>
</gene>
<accession>A0ABM9C2Y0</accession>
<sequence>MRRIIYRNVMLLALIMIAVGLVGGSSGTSAFAASSKPIATYVSPEKIQFISYSKSWNQSKLKALYAELMKNLHGQELKYLGKVILSAEEKEGEAGVANMSYSWTEDDLSDIEMDEPTEIILYNANYNKTVESMSSTLSHEYGHHFTYYWMLKREHKLPSNPTTKWAGIRGIKGYPVLFTDDSSDPDYTHYWDAGEIMADDYMALFGSPTAKLSMANSLRTEDGTGFYGEIENETIPSAMTLPAVRSYWLKLSGIKDPLPLTFKEPKLTKVQAIKTKDGGIDHKLIYDVGSGTPAVAQRLQYIVYWMDEEEGEIFDFTAMTTGKLAIVVPGGLPETELTFKVYAYDPKTRQYVFARPVTYDLSNPKAPVKKGK</sequence>
<organism evidence="1 2">
    <name type="scientific">Paenibacillus plantiphilus</name>
    <dbReference type="NCBI Taxonomy" id="2905650"/>
    <lineage>
        <taxon>Bacteria</taxon>
        <taxon>Bacillati</taxon>
        <taxon>Bacillota</taxon>
        <taxon>Bacilli</taxon>
        <taxon>Bacillales</taxon>
        <taxon>Paenibacillaceae</taxon>
        <taxon>Paenibacillus</taxon>
    </lineage>
</organism>
<evidence type="ECO:0000313" key="1">
    <source>
        <dbReference type="EMBL" id="CAH1201796.1"/>
    </source>
</evidence>
<name>A0ABM9C2Y0_9BACL</name>
<evidence type="ECO:0000313" key="2">
    <source>
        <dbReference type="Proteomes" id="UP000838686"/>
    </source>
</evidence>
<dbReference type="Proteomes" id="UP000838686">
    <property type="component" value="Unassembled WGS sequence"/>
</dbReference>
<reference evidence="1" key="1">
    <citation type="submission" date="2022-01" db="EMBL/GenBank/DDBJ databases">
        <authorList>
            <person name="Criscuolo A."/>
        </authorList>
    </citation>
    <scope>NUCLEOTIDE SEQUENCE</scope>
    <source>
        <strain evidence="1">CIP111893</strain>
    </source>
</reference>
<keyword evidence="2" id="KW-1185">Reference proteome</keyword>
<dbReference type="EMBL" id="CAKMMF010000007">
    <property type="protein sequence ID" value="CAH1201796.1"/>
    <property type="molecule type" value="Genomic_DNA"/>
</dbReference>
<dbReference type="RefSeq" id="WP_236340068.1">
    <property type="nucleotide sequence ID" value="NZ_CAKMMF010000007.1"/>
</dbReference>
<protein>
    <submittedName>
        <fullName evidence="1">Uncharacterized protein</fullName>
    </submittedName>
</protein>